<keyword evidence="2 7" id="KW-0813">Transport</keyword>
<evidence type="ECO:0000259" key="9">
    <source>
        <dbReference type="PROSITE" id="PS50928"/>
    </source>
</evidence>
<keyword evidence="6 7" id="KW-0472">Membrane</keyword>
<keyword evidence="5 7" id="KW-1133">Transmembrane helix</keyword>
<name>A0A5A7NP32_9MICC</name>
<feature type="transmembrane region" description="Helical" evidence="7">
    <location>
        <begin position="193"/>
        <end position="218"/>
    </location>
</feature>
<dbReference type="GO" id="GO:0022857">
    <property type="term" value="F:transmembrane transporter activity"/>
    <property type="evidence" value="ECO:0007669"/>
    <property type="project" value="InterPro"/>
</dbReference>
<dbReference type="Proteomes" id="UP000325307">
    <property type="component" value="Unassembled WGS sequence"/>
</dbReference>
<dbReference type="InterPro" id="IPR043429">
    <property type="entry name" value="ArtM/GltK/GlnP/TcyL/YhdX-like"/>
</dbReference>
<evidence type="ECO:0000256" key="4">
    <source>
        <dbReference type="ARBA" id="ARBA00022692"/>
    </source>
</evidence>
<dbReference type="InterPro" id="IPR000515">
    <property type="entry name" value="MetI-like"/>
</dbReference>
<feature type="transmembrane region" description="Helical" evidence="7">
    <location>
        <begin position="238"/>
        <end position="255"/>
    </location>
</feature>
<feature type="transmembrane region" description="Helical" evidence="7">
    <location>
        <begin position="140"/>
        <end position="159"/>
    </location>
</feature>
<dbReference type="GO" id="GO:0006865">
    <property type="term" value="P:amino acid transport"/>
    <property type="evidence" value="ECO:0007669"/>
    <property type="project" value="TreeGrafter"/>
</dbReference>
<evidence type="ECO:0000256" key="2">
    <source>
        <dbReference type="ARBA" id="ARBA00022448"/>
    </source>
</evidence>
<gene>
    <name evidence="10" type="ORF">NCCP1664_02940</name>
</gene>
<keyword evidence="11" id="KW-1185">Reference proteome</keyword>
<keyword evidence="3" id="KW-1003">Cell membrane</keyword>
<dbReference type="AlphaFoldDB" id="A0A5A7NP32"/>
<comment type="subcellular location">
    <subcellularLocation>
        <location evidence="1 7">Cell membrane</location>
        <topology evidence="1 7">Multi-pass membrane protein</topology>
    </subcellularLocation>
</comment>
<dbReference type="EMBL" id="BKDJ01000001">
    <property type="protein sequence ID" value="GER21797.1"/>
    <property type="molecule type" value="Genomic_DNA"/>
</dbReference>
<protein>
    <submittedName>
        <fullName evidence="10">Glutamate ABC transporter permease</fullName>
    </submittedName>
</protein>
<evidence type="ECO:0000256" key="3">
    <source>
        <dbReference type="ARBA" id="ARBA00022475"/>
    </source>
</evidence>
<evidence type="ECO:0000313" key="11">
    <source>
        <dbReference type="Proteomes" id="UP000325307"/>
    </source>
</evidence>
<comment type="similarity">
    <text evidence="7">Belongs to the binding-protein-dependent transport system permease family.</text>
</comment>
<sequence>MSASVLFDAPGPKGRRRILIANVVGALIIAWLIFLVVSGLAGKGQMSPDKWAPLFTSNAWTNFFLPGLTNTLKAAAVSIVLSVAFGLIFGLGRLSEHKAWNWTSAVVVEFFRAVPVLLMMVFFNIFFARSGLVPGSEAPFWAVVVALTLYNGSVVAELVRSGVHNLPKGQREAGIAIGLTHSQSLRLVEVPQALVSMLPALIGQCVVILKDSALGYIIGYTEFLFYSRTFGAANANTLQGLLLAAAVFILINYTLTKLAEWVSRRLGSRGPRRTTPGEPAAVGLPVGLPGLPDTDADAGPRR</sequence>
<feature type="transmembrane region" description="Helical" evidence="7">
    <location>
        <begin position="20"/>
        <end position="41"/>
    </location>
</feature>
<evidence type="ECO:0000256" key="6">
    <source>
        <dbReference type="ARBA" id="ARBA00023136"/>
    </source>
</evidence>
<dbReference type="OrthoDB" id="4543034at2"/>
<dbReference type="NCBIfam" id="TIGR01726">
    <property type="entry name" value="HEQRo_perm_3TM"/>
    <property type="match status" value="1"/>
</dbReference>
<accession>A0A5A7NP32</accession>
<dbReference type="InterPro" id="IPR035906">
    <property type="entry name" value="MetI-like_sf"/>
</dbReference>
<dbReference type="PANTHER" id="PTHR30614">
    <property type="entry name" value="MEMBRANE COMPONENT OF AMINO ACID ABC TRANSPORTER"/>
    <property type="match status" value="1"/>
</dbReference>
<dbReference type="Gene3D" id="1.10.3720.10">
    <property type="entry name" value="MetI-like"/>
    <property type="match status" value="1"/>
</dbReference>
<feature type="transmembrane region" description="Helical" evidence="7">
    <location>
        <begin position="106"/>
        <end position="128"/>
    </location>
</feature>
<evidence type="ECO:0000256" key="5">
    <source>
        <dbReference type="ARBA" id="ARBA00022989"/>
    </source>
</evidence>
<dbReference type="CDD" id="cd06261">
    <property type="entry name" value="TM_PBP2"/>
    <property type="match status" value="1"/>
</dbReference>
<evidence type="ECO:0000256" key="1">
    <source>
        <dbReference type="ARBA" id="ARBA00004651"/>
    </source>
</evidence>
<dbReference type="RefSeq" id="WP_149955305.1">
    <property type="nucleotide sequence ID" value="NZ_BKDJ01000001.1"/>
</dbReference>
<dbReference type="Pfam" id="PF00528">
    <property type="entry name" value="BPD_transp_1"/>
    <property type="match status" value="1"/>
</dbReference>
<dbReference type="PROSITE" id="PS50928">
    <property type="entry name" value="ABC_TM1"/>
    <property type="match status" value="1"/>
</dbReference>
<feature type="region of interest" description="Disordered" evidence="8">
    <location>
        <begin position="267"/>
        <end position="302"/>
    </location>
</feature>
<feature type="domain" description="ABC transmembrane type-1" evidence="9">
    <location>
        <begin position="68"/>
        <end position="259"/>
    </location>
</feature>
<dbReference type="GO" id="GO:0043190">
    <property type="term" value="C:ATP-binding cassette (ABC) transporter complex"/>
    <property type="evidence" value="ECO:0007669"/>
    <property type="project" value="InterPro"/>
</dbReference>
<evidence type="ECO:0000256" key="7">
    <source>
        <dbReference type="RuleBase" id="RU363032"/>
    </source>
</evidence>
<dbReference type="InterPro" id="IPR010065">
    <property type="entry name" value="AA_ABC_transptr_permease_3TM"/>
</dbReference>
<dbReference type="PANTHER" id="PTHR30614:SF21">
    <property type="entry name" value="AMINO ACID ABC TRANSPORTER PERMEASE"/>
    <property type="match status" value="1"/>
</dbReference>
<organism evidence="10 11">
    <name type="scientific">Zafaria cholistanensis</name>
    <dbReference type="NCBI Taxonomy" id="1682741"/>
    <lineage>
        <taxon>Bacteria</taxon>
        <taxon>Bacillati</taxon>
        <taxon>Actinomycetota</taxon>
        <taxon>Actinomycetes</taxon>
        <taxon>Micrococcales</taxon>
        <taxon>Micrococcaceae</taxon>
        <taxon>Zafaria</taxon>
    </lineage>
</organism>
<dbReference type="SUPFAM" id="SSF161098">
    <property type="entry name" value="MetI-like"/>
    <property type="match status" value="1"/>
</dbReference>
<comment type="caution">
    <text evidence="10">The sequence shown here is derived from an EMBL/GenBank/DDBJ whole genome shotgun (WGS) entry which is preliminary data.</text>
</comment>
<feature type="transmembrane region" description="Helical" evidence="7">
    <location>
        <begin position="74"/>
        <end position="94"/>
    </location>
</feature>
<reference evidence="10 11" key="1">
    <citation type="submission" date="2019-09" db="EMBL/GenBank/DDBJ databases">
        <title>Arthrobacter zafarii sp. nov., a moderately thermotolerant and halotolerant actinobacterium isolated from Cholistan desert soil of Pakistan.</title>
        <authorList>
            <person name="Amin A."/>
            <person name="Ahmed I."/>
            <person name="Khalid N."/>
            <person name="Schumann P."/>
            <person name="Busse H.J."/>
            <person name="Khan I.U."/>
            <person name="Li S."/>
            <person name="Li W.J."/>
        </authorList>
    </citation>
    <scope>NUCLEOTIDE SEQUENCE [LARGE SCALE GENOMIC DNA]</scope>
    <source>
        <strain evidence="10 11">NCCP-1664</strain>
    </source>
</reference>
<evidence type="ECO:0000256" key="8">
    <source>
        <dbReference type="SAM" id="MobiDB-lite"/>
    </source>
</evidence>
<evidence type="ECO:0000313" key="10">
    <source>
        <dbReference type="EMBL" id="GER21797.1"/>
    </source>
</evidence>
<proteinExistence type="inferred from homology"/>
<keyword evidence="4 7" id="KW-0812">Transmembrane</keyword>